<dbReference type="Proteomes" id="UP001469553">
    <property type="component" value="Unassembled WGS sequence"/>
</dbReference>
<comment type="caution">
    <text evidence="2">The sequence shown here is derived from an EMBL/GenBank/DDBJ whole genome shotgun (WGS) entry which is preliminary data.</text>
</comment>
<accession>A0ABV0YGA9</accession>
<proteinExistence type="predicted"/>
<name>A0ABV0YGA9_9TELE</name>
<sequence length="190" mass="21290">MQTLGQHAPPIDKRTETPRASQAVKHTLRCTTLPKGKTPAQQAEGRHRKATAHRAKRLHSSQDAAPPTSKRPKNMPEPHAPARSSHARKPTPKPTKAKEPTQPKPKPTKKPRPVHPKINPGQPTRPNHADPSEPPPPDRTETQTRNQNANWNHPGPNDVHPHPRPTAHLHPRRKPTPTPTFEQLPEHIRH</sequence>
<feature type="region of interest" description="Disordered" evidence="1">
    <location>
        <begin position="1"/>
        <end position="190"/>
    </location>
</feature>
<gene>
    <name evidence="2" type="ORF">AMECASPLE_026237</name>
</gene>
<evidence type="ECO:0000313" key="3">
    <source>
        <dbReference type="Proteomes" id="UP001469553"/>
    </source>
</evidence>
<evidence type="ECO:0000256" key="1">
    <source>
        <dbReference type="SAM" id="MobiDB-lite"/>
    </source>
</evidence>
<dbReference type="EMBL" id="JAHRIP010030875">
    <property type="protein sequence ID" value="MEQ2292762.1"/>
    <property type="molecule type" value="Genomic_DNA"/>
</dbReference>
<protein>
    <submittedName>
        <fullName evidence="2">Uncharacterized protein</fullName>
    </submittedName>
</protein>
<feature type="compositionally biased region" description="Basic residues" evidence="1">
    <location>
        <begin position="106"/>
        <end position="115"/>
    </location>
</feature>
<feature type="compositionally biased region" description="Basic residues" evidence="1">
    <location>
        <begin position="162"/>
        <end position="175"/>
    </location>
</feature>
<evidence type="ECO:0000313" key="2">
    <source>
        <dbReference type="EMBL" id="MEQ2292762.1"/>
    </source>
</evidence>
<feature type="compositionally biased region" description="Basic and acidic residues" evidence="1">
    <location>
        <begin position="127"/>
        <end position="142"/>
    </location>
</feature>
<organism evidence="2 3">
    <name type="scientific">Ameca splendens</name>
    <dbReference type="NCBI Taxonomy" id="208324"/>
    <lineage>
        <taxon>Eukaryota</taxon>
        <taxon>Metazoa</taxon>
        <taxon>Chordata</taxon>
        <taxon>Craniata</taxon>
        <taxon>Vertebrata</taxon>
        <taxon>Euteleostomi</taxon>
        <taxon>Actinopterygii</taxon>
        <taxon>Neopterygii</taxon>
        <taxon>Teleostei</taxon>
        <taxon>Neoteleostei</taxon>
        <taxon>Acanthomorphata</taxon>
        <taxon>Ovalentaria</taxon>
        <taxon>Atherinomorphae</taxon>
        <taxon>Cyprinodontiformes</taxon>
        <taxon>Goodeidae</taxon>
        <taxon>Ameca</taxon>
    </lineage>
</organism>
<feature type="compositionally biased region" description="Basic residues" evidence="1">
    <location>
        <begin position="46"/>
        <end position="59"/>
    </location>
</feature>
<reference evidence="2 3" key="1">
    <citation type="submission" date="2021-06" db="EMBL/GenBank/DDBJ databases">
        <authorList>
            <person name="Palmer J.M."/>
        </authorList>
    </citation>
    <scope>NUCLEOTIDE SEQUENCE [LARGE SCALE GENOMIC DNA]</scope>
    <source>
        <strain evidence="2 3">AS_MEX2019</strain>
        <tissue evidence="2">Muscle</tissue>
    </source>
</reference>
<keyword evidence="3" id="KW-1185">Reference proteome</keyword>